<evidence type="ECO:0000313" key="1">
    <source>
        <dbReference type="EMBL" id="KFB44743.1"/>
    </source>
</evidence>
<name>A0A084W3E9_ANOSI</name>
<evidence type="ECO:0000313" key="3">
    <source>
        <dbReference type="Proteomes" id="UP000030765"/>
    </source>
</evidence>
<protein>
    <submittedName>
        <fullName evidence="1">Uncharacterized protein LOC100888782</fullName>
    </submittedName>
</protein>
<gene>
    <name evidence="1" type="ORF">ZHAS_00012642</name>
</gene>
<dbReference type="EMBL" id="ATLV01019962">
    <property type="status" value="NOT_ANNOTATED_CDS"/>
    <property type="molecule type" value="Genomic_DNA"/>
</dbReference>
<accession>A0A084W3E9</accession>
<reference evidence="2" key="2">
    <citation type="submission" date="2020-05" db="UniProtKB">
        <authorList>
            <consortium name="EnsemblMetazoa"/>
        </authorList>
    </citation>
    <scope>IDENTIFICATION</scope>
</reference>
<dbReference type="EnsemblMetazoa" id="ASIC012642-RA">
    <property type="protein sequence ID" value="ASIC012642-PA"/>
    <property type="gene ID" value="ASIC012642"/>
</dbReference>
<evidence type="ECO:0000313" key="2">
    <source>
        <dbReference type="EnsemblMetazoa" id="ASIC012642-PA"/>
    </source>
</evidence>
<dbReference type="VEuPathDB" id="VectorBase:ASIC012642"/>
<dbReference type="Proteomes" id="UP000030765">
    <property type="component" value="Unassembled WGS sequence"/>
</dbReference>
<sequence length="91" mass="9772">MADSFEAGWGVDTIAGATGMVARTPLFDAMSAHHLAYANSWNQASKHGYMAMATSNDGRRRIGRLRCSACGTRGAVGGILHRHCTLEYLSK</sequence>
<proteinExistence type="predicted"/>
<dbReference type="AlphaFoldDB" id="A0A084W3E9"/>
<keyword evidence="3" id="KW-1185">Reference proteome</keyword>
<reference evidence="1 3" key="1">
    <citation type="journal article" date="2014" name="BMC Genomics">
        <title>Genome sequence of Anopheles sinensis provides insight into genetics basis of mosquito competence for malaria parasites.</title>
        <authorList>
            <person name="Zhou D."/>
            <person name="Zhang D."/>
            <person name="Ding G."/>
            <person name="Shi L."/>
            <person name="Hou Q."/>
            <person name="Ye Y."/>
            <person name="Xu Y."/>
            <person name="Zhou H."/>
            <person name="Xiong C."/>
            <person name="Li S."/>
            <person name="Yu J."/>
            <person name="Hong S."/>
            <person name="Yu X."/>
            <person name="Zou P."/>
            <person name="Chen C."/>
            <person name="Chang X."/>
            <person name="Wang W."/>
            <person name="Lv Y."/>
            <person name="Sun Y."/>
            <person name="Ma L."/>
            <person name="Shen B."/>
            <person name="Zhu C."/>
        </authorList>
    </citation>
    <scope>NUCLEOTIDE SEQUENCE [LARGE SCALE GENOMIC DNA]</scope>
</reference>
<organism evidence="1">
    <name type="scientific">Anopheles sinensis</name>
    <name type="common">Mosquito</name>
    <dbReference type="NCBI Taxonomy" id="74873"/>
    <lineage>
        <taxon>Eukaryota</taxon>
        <taxon>Metazoa</taxon>
        <taxon>Ecdysozoa</taxon>
        <taxon>Arthropoda</taxon>
        <taxon>Hexapoda</taxon>
        <taxon>Insecta</taxon>
        <taxon>Pterygota</taxon>
        <taxon>Neoptera</taxon>
        <taxon>Endopterygota</taxon>
        <taxon>Diptera</taxon>
        <taxon>Nematocera</taxon>
        <taxon>Culicoidea</taxon>
        <taxon>Culicidae</taxon>
        <taxon>Anophelinae</taxon>
        <taxon>Anopheles</taxon>
    </lineage>
</organism>
<dbReference type="EMBL" id="KE525286">
    <property type="protein sequence ID" value="KFB44743.1"/>
    <property type="molecule type" value="Genomic_DNA"/>
</dbReference>